<evidence type="ECO:0000313" key="1">
    <source>
        <dbReference type="EMBL" id="KAG8187367.1"/>
    </source>
</evidence>
<name>A0AAV6UU79_9ARAC</name>
<dbReference type="EMBL" id="JAFNEN010000273">
    <property type="protein sequence ID" value="KAG8187367.1"/>
    <property type="molecule type" value="Genomic_DNA"/>
</dbReference>
<proteinExistence type="predicted"/>
<organism evidence="1 2">
    <name type="scientific">Oedothorax gibbosus</name>
    <dbReference type="NCBI Taxonomy" id="931172"/>
    <lineage>
        <taxon>Eukaryota</taxon>
        <taxon>Metazoa</taxon>
        <taxon>Ecdysozoa</taxon>
        <taxon>Arthropoda</taxon>
        <taxon>Chelicerata</taxon>
        <taxon>Arachnida</taxon>
        <taxon>Araneae</taxon>
        <taxon>Araneomorphae</taxon>
        <taxon>Entelegynae</taxon>
        <taxon>Araneoidea</taxon>
        <taxon>Linyphiidae</taxon>
        <taxon>Erigoninae</taxon>
        <taxon>Oedothorax</taxon>
    </lineage>
</organism>
<keyword evidence="2" id="KW-1185">Reference proteome</keyword>
<evidence type="ECO:0000313" key="2">
    <source>
        <dbReference type="Proteomes" id="UP000827092"/>
    </source>
</evidence>
<protein>
    <submittedName>
        <fullName evidence="1">Uncharacterized protein</fullName>
    </submittedName>
</protein>
<comment type="caution">
    <text evidence="1">The sequence shown here is derived from an EMBL/GenBank/DDBJ whole genome shotgun (WGS) entry which is preliminary data.</text>
</comment>
<dbReference type="Proteomes" id="UP000827092">
    <property type="component" value="Unassembled WGS sequence"/>
</dbReference>
<dbReference type="AlphaFoldDB" id="A0AAV6UU79"/>
<reference evidence="1 2" key="1">
    <citation type="journal article" date="2022" name="Nat. Ecol. Evol.">
        <title>A masculinizing supergene underlies an exaggerated male reproductive morph in a spider.</title>
        <authorList>
            <person name="Hendrickx F."/>
            <person name="De Corte Z."/>
            <person name="Sonet G."/>
            <person name="Van Belleghem S.M."/>
            <person name="Kostlbacher S."/>
            <person name="Vangestel C."/>
        </authorList>
    </citation>
    <scope>NUCLEOTIDE SEQUENCE [LARGE SCALE GENOMIC DNA]</scope>
    <source>
        <strain evidence="1">W744_W776</strain>
    </source>
</reference>
<gene>
    <name evidence="1" type="ORF">JTE90_016915</name>
</gene>
<accession>A0AAV6UU79</accession>
<sequence length="81" mass="9398">MIVHFPLPRVSPKRRRGASEEIKRANWKSTDLLTPRCLLDYCIVTDCCRAYKANYHKSIQLLKDTTLSGKVVFDLGKVYLR</sequence>